<gene>
    <name evidence="2" type="ORF">NV36_04150</name>
</gene>
<dbReference type="EMBL" id="JSAQ01000001">
    <property type="protein sequence ID" value="KGO06106.1"/>
    <property type="molecule type" value="Genomic_DNA"/>
</dbReference>
<comment type="caution">
    <text evidence="2">The sequence shown here is derived from an EMBL/GenBank/DDBJ whole genome shotgun (WGS) entry which is preliminary data.</text>
</comment>
<dbReference type="AlphaFoldDB" id="A0A0A2GUW0"/>
<sequence>MASSLCDYLDVRIYVLDYVFLCFRESVELLQILVYLKTQSSQMKAIFFTIFILFCGASLHSQNYDFPPNAQPGKCYERCFEYHKKFTWKEINCDTLAMRAEKSKTKQATIKARQAKIKLTKYQEELKDLGYKVEITGKLNNQTIKAHHKYLKRQKRNKRKQERSQ</sequence>
<feature type="coiled-coil region" evidence="1">
    <location>
        <begin position="105"/>
        <end position="132"/>
    </location>
</feature>
<name>A0A0A2GUW0_9FLAO</name>
<reference evidence="2 3" key="1">
    <citation type="submission" date="2014-10" db="EMBL/GenBank/DDBJ databases">
        <title>Draft genome sequence of the proteorhodopsin-containing marine bacterium Dokdonia donghaensis.</title>
        <authorList>
            <person name="Gomez-Consarnau L."/>
            <person name="Gonzalez J.M."/>
            <person name="Riedel T."/>
            <person name="Jaenicke S."/>
            <person name="Wagner-Doebler I."/>
            <person name="Fuhrman J.A."/>
        </authorList>
    </citation>
    <scope>NUCLEOTIDE SEQUENCE [LARGE SCALE GENOMIC DNA]</scope>
    <source>
        <strain evidence="2 3">DSW-1</strain>
    </source>
</reference>
<evidence type="ECO:0000313" key="2">
    <source>
        <dbReference type="EMBL" id="KGO06106.1"/>
    </source>
</evidence>
<keyword evidence="1" id="KW-0175">Coiled coil</keyword>
<proteinExistence type="predicted"/>
<evidence type="ECO:0000256" key="1">
    <source>
        <dbReference type="SAM" id="Coils"/>
    </source>
</evidence>
<dbReference type="Proteomes" id="UP000030140">
    <property type="component" value="Unassembled WGS sequence"/>
</dbReference>
<organism evidence="2 3">
    <name type="scientific">Dokdonia donghaensis DSW-1</name>
    <dbReference type="NCBI Taxonomy" id="1300343"/>
    <lineage>
        <taxon>Bacteria</taxon>
        <taxon>Pseudomonadati</taxon>
        <taxon>Bacteroidota</taxon>
        <taxon>Flavobacteriia</taxon>
        <taxon>Flavobacteriales</taxon>
        <taxon>Flavobacteriaceae</taxon>
        <taxon>Dokdonia</taxon>
    </lineage>
</organism>
<protein>
    <submittedName>
        <fullName evidence="2">Uncharacterized protein</fullName>
    </submittedName>
</protein>
<keyword evidence="3" id="KW-1185">Reference proteome</keyword>
<accession>A0A0A2GUW0</accession>
<evidence type="ECO:0000313" key="3">
    <source>
        <dbReference type="Proteomes" id="UP000030140"/>
    </source>
</evidence>